<dbReference type="EMBL" id="BDIP01000498">
    <property type="protein sequence ID" value="GIQ81800.1"/>
    <property type="molecule type" value="Genomic_DNA"/>
</dbReference>
<evidence type="ECO:0000313" key="2">
    <source>
        <dbReference type="EMBL" id="GIQ81800.1"/>
    </source>
</evidence>
<keyword evidence="1" id="KW-0812">Transmembrane</keyword>
<keyword evidence="3" id="KW-1185">Reference proteome</keyword>
<feature type="transmembrane region" description="Helical" evidence="1">
    <location>
        <begin position="1338"/>
        <end position="1357"/>
    </location>
</feature>
<keyword evidence="1" id="KW-0472">Membrane</keyword>
<evidence type="ECO:0000256" key="1">
    <source>
        <dbReference type="SAM" id="Phobius"/>
    </source>
</evidence>
<sequence>MDFHFDYDIVMFGAPESSTLLNVEFTDMWGVVDDVVGVDEQVPLVSSVLAPGSIPFGSFTATPFFDTTPSVEPYTTSMDMGFREELIRSMADSMSLASMEMLHLQSGKGCDMLWDGFADHDIHAHIRMPATDRVDVLTDQLQLAIVNGGEMAGVGEYRDRTPNASVVDYQSRLTVVLSDEATYGTAIHDEWNILSLQGTYTQDDRDAFEAMTAPASDSTVEDSDFLNWVFVPTYVNSFVDISVDPVCADEGFTSDDYEWLQADHPVGQTTDGPTTVTFTLDGDSPTNAASELEALQDGQTVIFSGKDSTVVLAVIETKPVLSSAEVVGGETISVYSMTIQQAENDVDLWDLTGPAISGCSSSAPTSWTCPTSYYTDKDCDTGCGALDPACGTHWARVNGCTEEFPYPDAEGGCQATQVEEPMYLSKTCGIVKEPGEMVVTGFFEDPANLSGLDADDEPPVIEDAPLCPYDTANHQQPFILAGTPYCGVAPGGQVLDVVQVDTDGNGDAIYNMHVLLNYPKNLIKASDEDLEVNVALTLQDGRVANAKVLEVVDYHFSEEVPGSAEQTLRIQFHLDTDGDDATGFATPVCSSYVEFAQLDRGFSEITLGLPLLSKDCTFADIGQSQPGRIHVIPRDFEEDSKESIYAESFRMEPSTDDDDIVQFLETQCPNDDDPLRIQKTGLWRDVNNPVADINKYEKLLRVAAGDSLPPTTDPWHETLSVTVADVLVGDAIMVEAIEYTSSTLSCNDGALADSQVYAIPVDYPIVREEFDFHPLASRWWLHTAASATSILAAASDPTGTAPIDPQGYNTVDAGHYWDMGVCACMPDKSTHPASDPSCGINYADGVYAPQAKPVWDGTTLHTPTADGDGRFYYCDVSVDGARSVGEWTLDAMVNDGVMRPYLYAIASDDYYITVDSNPTVRLTPGDDLLGSHWTPQVFEDMEPNYFTDVTVTTLGMGPTYYATARNSDQPSELEAEAFMYTIPHNPDTIPLSPREVRAQGTVNIMEGDTDEIKYNIRAGRELSPSEDWAAGAYLDEIIGLPSNPDTVYNEFSDGGLCSMTETGRFRDSVSLPLTNRWADADETAADAAMSIWFQLAFHFNYVEADLERESSFAQLAHSLSDNVNQNDETLFFTLSSDLFGDSTPGTHEDCPAITSDIVIPAAAPILAFNPYLLQDMDLTRALYQDENNYFFAWDNGVLNAMPFNWFGMNATMCAEDAIATAERFDLTFSDISGVGGELLDEDSNMSQGGPLHKLLLRPGKKYILRSDITITPIYRMDAIEFTYIYRFDIHSKAEVVVYDLPAALANEAQIEVRLDLVDTYQRFRKPAYSVVQYFTDVGANYAILSLGLSILSAVLILDAKMKQKKYDKAVEERTNRMAVRHANLRQRPSPVITVPTATV</sequence>
<accession>A0A9K3CT13</accession>
<organism evidence="2 3">
    <name type="scientific">Kipferlia bialata</name>
    <dbReference type="NCBI Taxonomy" id="797122"/>
    <lineage>
        <taxon>Eukaryota</taxon>
        <taxon>Metamonada</taxon>
        <taxon>Carpediemonas-like organisms</taxon>
        <taxon>Kipferlia</taxon>
    </lineage>
</organism>
<reference evidence="2 3" key="1">
    <citation type="journal article" date="2018" name="PLoS ONE">
        <title>The draft genome of Kipferlia bialata reveals reductive genome evolution in fornicate parasites.</title>
        <authorList>
            <person name="Tanifuji G."/>
            <person name="Takabayashi S."/>
            <person name="Kume K."/>
            <person name="Takagi M."/>
            <person name="Nakayama T."/>
            <person name="Kamikawa R."/>
            <person name="Inagaki Y."/>
            <person name="Hashimoto T."/>
        </authorList>
    </citation>
    <scope>NUCLEOTIDE SEQUENCE [LARGE SCALE GENOMIC DNA]</scope>
    <source>
        <strain evidence="2">NY0173</strain>
    </source>
</reference>
<proteinExistence type="predicted"/>
<comment type="caution">
    <text evidence="2">The sequence shown here is derived from an EMBL/GenBank/DDBJ whole genome shotgun (WGS) entry which is preliminary data.</text>
</comment>
<protein>
    <submittedName>
        <fullName evidence="2">Uncharacterized protein</fullName>
    </submittedName>
</protein>
<evidence type="ECO:0000313" key="3">
    <source>
        <dbReference type="Proteomes" id="UP000265618"/>
    </source>
</evidence>
<gene>
    <name evidence="2" type="ORF">KIPB_002821</name>
</gene>
<keyword evidence="1" id="KW-1133">Transmembrane helix</keyword>
<dbReference type="Proteomes" id="UP000265618">
    <property type="component" value="Unassembled WGS sequence"/>
</dbReference>
<name>A0A9K3CT13_9EUKA</name>